<dbReference type="Gramene" id="TVU41657">
    <property type="protein sequence ID" value="TVU41657"/>
    <property type="gene ID" value="EJB05_15196"/>
</dbReference>
<dbReference type="PANTHER" id="PTHR24223:SF362">
    <property type="entry name" value="ABC TRANSPORTER C FAMILY MEMBER 4"/>
    <property type="match status" value="1"/>
</dbReference>
<sequence length="234" mass="25161">MAAATSSPSGTRPCWVDLRHLRSHRRAGIAFTATAFIQTLQEPMRFFPRAILQASRHWSRSNASTPWSCTVARDAGVSCDTGMAVPVEDGMFTWWDDDGGGGTGQQQHKAALRGINLEASAGELVAVVGASKSSLLGCVLGETRRVSGAVTVRGRTAYVAQTRWIQSGTVMDNILFGLPMDKERYADVIRVCCLEKDLETMEFGDITEIGERGVTLSGGQRQGFSSPAPCTSTT</sequence>
<dbReference type="Proteomes" id="UP000324897">
    <property type="component" value="Chromosome 4"/>
</dbReference>
<keyword evidence="2" id="KW-0067">ATP-binding</keyword>
<keyword evidence="5" id="KW-1185">Reference proteome</keyword>
<reference evidence="4 5" key="1">
    <citation type="journal article" date="2019" name="Sci. Rep.">
        <title>A high-quality genome of Eragrostis curvula grass provides insights into Poaceae evolution and supports new strategies to enhance forage quality.</title>
        <authorList>
            <person name="Carballo J."/>
            <person name="Santos B.A.C.M."/>
            <person name="Zappacosta D."/>
            <person name="Garbus I."/>
            <person name="Selva J.P."/>
            <person name="Gallo C.A."/>
            <person name="Diaz A."/>
            <person name="Albertini E."/>
            <person name="Caccamo M."/>
            <person name="Echenique V."/>
        </authorList>
    </citation>
    <scope>NUCLEOTIDE SEQUENCE [LARGE SCALE GENOMIC DNA]</scope>
    <source>
        <strain evidence="5">cv. Victoria</strain>
        <tissue evidence="4">Leaf</tissue>
    </source>
</reference>
<organism evidence="4 5">
    <name type="scientific">Eragrostis curvula</name>
    <name type="common">weeping love grass</name>
    <dbReference type="NCBI Taxonomy" id="38414"/>
    <lineage>
        <taxon>Eukaryota</taxon>
        <taxon>Viridiplantae</taxon>
        <taxon>Streptophyta</taxon>
        <taxon>Embryophyta</taxon>
        <taxon>Tracheophyta</taxon>
        <taxon>Spermatophyta</taxon>
        <taxon>Magnoliopsida</taxon>
        <taxon>Liliopsida</taxon>
        <taxon>Poales</taxon>
        <taxon>Poaceae</taxon>
        <taxon>PACMAD clade</taxon>
        <taxon>Chloridoideae</taxon>
        <taxon>Eragrostideae</taxon>
        <taxon>Eragrostidinae</taxon>
        <taxon>Eragrostis</taxon>
    </lineage>
</organism>
<keyword evidence="1" id="KW-0547">Nucleotide-binding</keyword>
<evidence type="ECO:0000313" key="5">
    <source>
        <dbReference type="Proteomes" id="UP000324897"/>
    </source>
</evidence>
<accession>A0A5J9W156</accession>
<dbReference type="InterPro" id="IPR050173">
    <property type="entry name" value="ABC_transporter_C-like"/>
</dbReference>
<dbReference type="Pfam" id="PF00005">
    <property type="entry name" value="ABC_tran"/>
    <property type="match status" value="1"/>
</dbReference>
<dbReference type="InterPro" id="IPR003439">
    <property type="entry name" value="ABC_transporter-like_ATP-bd"/>
</dbReference>
<dbReference type="Gene3D" id="3.40.50.300">
    <property type="entry name" value="P-loop containing nucleotide triphosphate hydrolases"/>
    <property type="match status" value="1"/>
</dbReference>
<evidence type="ECO:0000256" key="1">
    <source>
        <dbReference type="ARBA" id="ARBA00022741"/>
    </source>
</evidence>
<dbReference type="GO" id="GO:0005524">
    <property type="term" value="F:ATP binding"/>
    <property type="evidence" value="ECO:0007669"/>
    <property type="project" value="UniProtKB-KW"/>
</dbReference>
<dbReference type="AlphaFoldDB" id="A0A5J9W156"/>
<protein>
    <recommendedName>
        <fullName evidence="3">ABC transporter domain-containing protein</fullName>
    </recommendedName>
</protein>
<evidence type="ECO:0000313" key="4">
    <source>
        <dbReference type="EMBL" id="TVU41657.1"/>
    </source>
</evidence>
<dbReference type="OrthoDB" id="785575at2759"/>
<dbReference type="EMBL" id="RWGY01000007">
    <property type="protein sequence ID" value="TVU41657.1"/>
    <property type="molecule type" value="Genomic_DNA"/>
</dbReference>
<comment type="caution">
    <text evidence="4">The sequence shown here is derived from an EMBL/GenBank/DDBJ whole genome shotgun (WGS) entry which is preliminary data.</text>
</comment>
<dbReference type="PANTHER" id="PTHR24223">
    <property type="entry name" value="ATP-BINDING CASSETTE SUB-FAMILY C"/>
    <property type="match status" value="1"/>
</dbReference>
<dbReference type="GO" id="GO:0016887">
    <property type="term" value="F:ATP hydrolysis activity"/>
    <property type="evidence" value="ECO:0007669"/>
    <property type="project" value="InterPro"/>
</dbReference>
<evidence type="ECO:0000256" key="2">
    <source>
        <dbReference type="ARBA" id="ARBA00022840"/>
    </source>
</evidence>
<dbReference type="SUPFAM" id="SSF52540">
    <property type="entry name" value="P-loop containing nucleoside triphosphate hydrolases"/>
    <property type="match status" value="1"/>
</dbReference>
<gene>
    <name evidence="4" type="ORF">EJB05_15196</name>
</gene>
<dbReference type="InterPro" id="IPR027417">
    <property type="entry name" value="P-loop_NTPase"/>
</dbReference>
<proteinExistence type="predicted"/>
<feature type="non-terminal residue" evidence="4">
    <location>
        <position position="1"/>
    </location>
</feature>
<dbReference type="GO" id="GO:0042626">
    <property type="term" value="F:ATPase-coupled transmembrane transporter activity"/>
    <property type="evidence" value="ECO:0007669"/>
    <property type="project" value="TreeGrafter"/>
</dbReference>
<evidence type="ECO:0000259" key="3">
    <source>
        <dbReference type="Pfam" id="PF00005"/>
    </source>
</evidence>
<dbReference type="GO" id="GO:0016020">
    <property type="term" value="C:membrane"/>
    <property type="evidence" value="ECO:0007669"/>
    <property type="project" value="TreeGrafter"/>
</dbReference>
<name>A0A5J9W156_9POAL</name>
<feature type="domain" description="ABC transporter" evidence="3">
    <location>
        <begin position="112"/>
        <end position="222"/>
    </location>
</feature>